<evidence type="ECO:0000259" key="2">
    <source>
        <dbReference type="PROSITE" id="PS50833"/>
    </source>
</evidence>
<name>A0AAW0KEI2_QUESU</name>
<dbReference type="GO" id="GO:0030687">
    <property type="term" value="C:preribosome, large subunit precursor"/>
    <property type="evidence" value="ECO:0007669"/>
    <property type="project" value="TreeGrafter"/>
</dbReference>
<feature type="region of interest" description="Disordered" evidence="1">
    <location>
        <begin position="255"/>
        <end position="276"/>
    </location>
</feature>
<feature type="compositionally biased region" description="Basic residues" evidence="1">
    <location>
        <begin position="49"/>
        <end position="63"/>
    </location>
</feature>
<evidence type="ECO:0000313" key="3">
    <source>
        <dbReference type="EMBL" id="KAK7837724.1"/>
    </source>
</evidence>
<accession>A0AAW0KEI2</accession>
<dbReference type="FunFam" id="3.40.50.10480:FF:000004">
    <property type="entry name" value="Ribosome production factor 1"/>
    <property type="match status" value="1"/>
</dbReference>
<comment type="caution">
    <text evidence="3">The sequence shown here is derived from an EMBL/GenBank/DDBJ whole genome shotgun (WGS) entry which is preliminary data.</text>
</comment>
<feature type="compositionally biased region" description="Basic and acidic residues" evidence="1">
    <location>
        <begin position="17"/>
        <end position="48"/>
    </location>
</feature>
<dbReference type="Gene3D" id="3.40.50.10480">
    <property type="entry name" value="Probable brix-domain ribosomal biogenesis protein"/>
    <property type="match status" value="1"/>
</dbReference>
<organism evidence="3 4">
    <name type="scientific">Quercus suber</name>
    <name type="common">Cork oak</name>
    <dbReference type="NCBI Taxonomy" id="58331"/>
    <lineage>
        <taxon>Eukaryota</taxon>
        <taxon>Viridiplantae</taxon>
        <taxon>Streptophyta</taxon>
        <taxon>Embryophyta</taxon>
        <taxon>Tracheophyta</taxon>
        <taxon>Spermatophyta</taxon>
        <taxon>Magnoliopsida</taxon>
        <taxon>eudicotyledons</taxon>
        <taxon>Gunneridae</taxon>
        <taxon>Pentapetalae</taxon>
        <taxon>rosids</taxon>
        <taxon>fabids</taxon>
        <taxon>Fagales</taxon>
        <taxon>Fagaceae</taxon>
        <taxon>Quercus</taxon>
    </lineage>
</organism>
<sequence>MGYKRKKSESELEPEIENDRKKPMMQKEEKEILPSTIKNKEKRSEVHAKLKHQKKLEKRKKAKARDAAEKRALELGEEPPPKMVPRTIENTREFDETVCKPDDEELFAGNDADEFGAILKRDRTPKVLITTCRFNSSIVEYANNKDFTSLIVVHTNRREPDALLIIGLPEGPTAHFKLSKLVLRKDIKNHGNPTNHKPELVLNNFTTRLGHRIGRLIQSLFPQDPNFRGRRVVTFHNQRDFIFFRHHRYIFDRKESKQTDSKGKEAKDAKGEKASQERVIARLQECGPRFTLKLTSLQHGTFDSKGGEFEWVHKPEMDTSRRRFFL</sequence>
<dbReference type="PANTHER" id="PTHR22734">
    <property type="entry name" value="U3 SMALL NUCLEOLAR RIBONUCLEOPROTEIN PROTEIN IMP4"/>
    <property type="match status" value="1"/>
</dbReference>
<dbReference type="GO" id="GO:0000460">
    <property type="term" value="P:maturation of 5.8S rRNA"/>
    <property type="evidence" value="ECO:0007669"/>
    <property type="project" value="TreeGrafter"/>
</dbReference>
<protein>
    <submittedName>
        <fullName evidence="3">Ribosome production factor 1</fullName>
    </submittedName>
</protein>
<dbReference type="GO" id="GO:0000470">
    <property type="term" value="P:maturation of LSU-rRNA"/>
    <property type="evidence" value="ECO:0007669"/>
    <property type="project" value="TreeGrafter"/>
</dbReference>
<dbReference type="GO" id="GO:0042134">
    <property type="term" value="F:rRNA primary transcript binding"/>
    <property type="evidence" value="ECO:0007669"/>
    <property type="project" value="InterPro"/>
</dbReference>
<dbReference type="EMBL" id="PKMF04000323">
    <property type="protein sequence ID" value="KAK7837724.1"/>
    <property type="molecule type" value="Genomic_DNA"/>
</dbReference>
<proteinExistence type="predicted"/>
<dbReference type="InterPro" id="IPR007109">
    <property type="entry name" value="Brix"/>
</dbReference>
<dbReference type="GO" id="GO:0005730">
    <property type="term" value="C:nucleolus"/>
    <property type="evidence" value="ECO:0007669"/>
    <property type="project" value="TreeGrafter"/>
</dbReference>
<dbReference type="AlphaFoldDB" id="A0AAW0KEI2"/>
<gene>
    <name evidence="3" type="primary">rpf1</name>
    <name evidence="3" type="ORF">CFP56_020849</name>
</gene>
<evidence type="ECO:0000313" key="4">
    <source>
        <dbReference type="Proteomes" id="UP000237347"/>
    </source>
</evidence>
<feature type="compositionally biased region" description="Basic and acidic residues" evidence="1">
    <location>
        <begin position="64"/>
        <end position="74"/>
    </location>
</feature>
<feature type="domain" description="Brix" evidence="2">
    <location>
        <begin position="70"/>
        <end position="303"/>
    </location>
</feature>
<dbReference type="SMART" id="SM00879">
    <property type="entry name" value="Brix"/>
    <property type="match status" value="1"/>
</dbReference>
<dbReference type="InterPro" id="IPR044281">
    <property type="entry name" value="IMP4/RPF1"/>
</dbReference>
<dbReference type="Proteomes" id="UP000237347">
    <property type="component" value="Unassembled WGS sequence"/>
</dbReference>
<evidence type="ECO:0000256" key="1">
    <source>
        <dbReference type="SAM" id="MobiDB-lite"/>
    </source>
</evidence>
<dbReference type="PANTHER" id="PTHR22734:SF3">
    <property type="entry name" value="RIBOSOME PRODUCTION FACTOR 1"/>
    <property type="match status" value="1"/>
</dbReference>
<dbReference type="SUPFAM" id="SSF52954">
    <property type="entry name" value="Class II aaRS ABD-related"/>
    <property type="match status" value="1"/>
</dbReference>
<reference evidence="3 4" key="1">
    <citation type="journal article" date="2018" name="Sci. Data">
        <title>The draft genome sequence of cork oak.</title>
        <authorList>
            <person name="Ramos A.M."/>
            <person name="Usie A."/>
            <person name="Barbosa P."/>
            <person name="Barros P.M."/>
            <person name="Capote T."/>
            <person name="Chaves I."/>
            <person name="Simoes F."/>
            <person name="Abreu I."/>
            <person name="Carrasquinho I."/>
            <person name="Faro C."/>
            <person name="Guimaraes J.B."/>
            <person name="Mendonca D."/>
            <person name="Nobrega F."/>
            <person name="Rodrigues L."/>
            <person name="Saibo N.J.M."/>
            <person name="Varela M.C."/>
            <person name="Egas C."/>
            <person name="Matos J."/>
            <person name="Miguel C.M."/>
            <person name="Oliveira M.M."/>
            <person name="Ricardo C.P."/>
            <person name="Goncalves S."/>
        </authorList>
    </citation>
    <scope>NUCLEOTIDE SEQUENCE [LARGE SCALE GENOMIC DNA]</scope>
    <source>
        <strain evidence="4">cv. HL8</strain>
    </source>
</reference>
<feature type="region of interest" description="Disordered" evidence="1">
    <location>
        <begin position="1"/>
        <end position="85"/>
    </location>
</feature>
<dbReference type="PROSITE" id="PS50833">
    <property type="entry name" value="BRIX"/>
    <property type="match status" value="1"/>
</dbReference>
<dbReference type="Pfam" id="PF04427">
    <property type="entry name" value="Brix"/>
    <property type="match status" value="1"/>
</dbReference>
<keyword evidence="4" id="KW-1185">Reference proteome</keyword>